<dbReference type="InterPro" id="IPR011991">
    <property type="entry name" value="ArsR-like_HTH"/>
</dbReference>
<feature type="compositionally biased region" description="Polar residues" evidence="4">
    <location>
        <begin position="1"/>
        <end position="11"/>
    </location>
</feature>
<dbReference type="CDD" id="cd00090">
    <property type="entry name" value="HTH_ARSR"/>
    <property type="match status" value="1"/>
</dbReference>
<keyword evidence="8" id="KW-1185">Reference proteome</keyword>
<evidence type="ECO:0008006" key="9">
    <source>
        <dbReference type="Google" id="ProtNLM"/>
    </source>
</evidence>
<dbReference type="GO" id="GO:0045892">
    <property type="term" value="P:negative regulation of DNA-templated transcription"/>
    <property type="evidence" value="ECO:0007669"/>
    <property type="project" value="TreeGrafter"/>
</dbReference>
<dbReference type="EMBL" id="CP053892">
    <property type="protein sequence ID" value="QKG19699.1"/>
    <property type="molecule type" value="Genomic_DNA"/>
</dbReference>
<dbReference type="InterPro" id="IPR005471">
    <property type="entry name" value="Tscrpt_reg_IclR_N"/>
</dbReference>
<evidence type="ECO:0000313" key="8">
    <source>
        <dbReference type="Proteomes" id="UP000501240"/>
    </source>
</evidence>
<dbReference type="AlphaFoldDB" id="A0A7D3VQK4"/>
<sequence length="514" mass="53718">MIEPGSTTCPASSAMPRSPSTLASHTSALIGEPSTAPPAPVSIRFPSRCSRQPMSARSRSPSRTGRVPSTRPPLEALSAIVSGSVIFQSAIRESMTSSAGSTYSTAATASAVVAPGPDSGRPSTNAISGSTRGCRKRPVSIGLLSGRNIESSRMPKSGWSTPIWRCIAADVSPTLWPLIRAPAAVHASDWARWTAYASSTVMPGCDAVRGAIGTPEAYASRRALAAFSTEPGSMAVPFVVSGTEPSAPGTVEATRSSRVVGHVFYSEAMPSDDTFLHRAVAVLTAFRADDDGLGAAELARRSGLPRSTAHRIALDLVEAGLLERQGTRVRLGLKLFEIGQRVPRQRVLRDAAVPYMSDLREATRQTVHLAVLEGAEVVYVEILGASNAPRMPSQVGGRLPAHATGVGKAILAFSPPEVVQAVLDAGLVKVGERTVVAPGLFTRELAKIREEGVAYDREESGNGILCAASPVLGPDGEAIGALSVSGWSNRMRLTAVAPAVHTAALTLSRTLARR</sequence>
<dbReference type="InterPro" id="IPR014757">
    <property type="entry name" value="Tscrpt_reg_IclR_C"/>
</dbReference>
<dbReference type="Pfam" id="PF01614">
    <property type="entry name" value="IclR_C"/>
    <property type="match status" value="1"/>
</dbReference>
<reference evidence="7 8" key="1">
    <citation type="submission" date="2020-05" db="EMBL/GenBank/DDBJ databases">
        <title>Actinomadura verrucosospora NRRL-B18236 (PFL_A860) Genome sequencing and assembly.</title>
        <authorList>
            <person name="Samborskyy M."/>
        </authorList>
    </citation>
    <scope>NUCLEOTIDE SEQUENCE [LARGE SCALE GENOMIC DNA]</scope>
    <source>
        <strain evidence="7 8">NRRL:B18236</strain>
    </source>
</reference>
<dbReference type="GO" id="GO:0003677">
    <property type="term" value="F:DNA binding"/>
    <property type="evidence" value="ECO:0007669"/>
    <property type="project" value="UniProtKB-KW"/>
</dbReference>
<dbReference type="InterPro" id="IPR050707">
    <property type="entry name" value="HTH_MetabolicPath_Reg"/>
</dbReference>
<dbReference type="GO" id="GO:0003700">
    <property type="term" value="F:DNA-binding transcription factor activity"/>
    <property type="evidence" value="ECO:0007669"/>
    <property type="project" value="TreeGrafter"/>
</dbReference>
<feature type="compositionally biased region" description="Polar residues" evidence="4">
    <location>
        <begin position="18"/>
        <end position="27"/>
    </location>
</feature>
<keyword evidence="2" id="KW-0238">DNA-binding</keyword>
<dbReference type="Pfam" id="PF09339">
    <property type="entry name" value="HTH_IclR"/>
    <property type="match status" value="1"/>
</dbReference>
<feature type="compositionally biased region" description="Polar residues" evidence="4">
    <location>
        <begin position="121"/>
        <end position="131"/>
    </location>
</feature>
<dbReference type="PROSITE" id="PS51078">
    <property type="entry name" value="ICLR_ED"/>
    <property type="match status" value="1"/>
</dbReference>
<dbReference type="Gene3D" id="3.30.450.40">
    <property type="match status" value="1"/>
</dbReference>
<organism evidence="7 8">
    <name type="scientific">Actinomadura verrucosospora</name>
    <dbReference type="NCBI Taxonomy" id="46165"/>
    <lineage>
        <taxon>Bacteria</taxon>
        <taxon>Bacillati</taxon>
        <taxon>Actinomycetota</taxon>
        <taxon>Actinomycetes</taxon>
        <taxon>Streptosporangiales</taxon>
        <taxon>Thermomonosporaceae</taxon>
        <taxon>Actinomadura</taxon>
    </lineage>
</organism>
<evidence type="ECO:0000313" key="7">
    <source>
        <dbReference type="EMBL" id="QKG19699.1"/>
    </source>
</evidence>
<proteinExistence type="predicted"/>
<keyword evidence="3" id="KW-0804">Transcription</keyword>
<feature type="region of interest" description="Disordered" evidence="4">
    <location>
        <begin position="1"/>
        <end position="73"/>
    </location>
</feature>
<evidence type="ECO:0000256" key="2">
    <source>
        <dbReference type="ARBA" id="ARBA00023125"/>
    </source>
</evidence>
<evidence type="ECO:0000256" key="4">
    <source>
        <dbReference type="SAM" id="MobiDB-lite"/>
    </source>
</evidence>
<keyword evidence="1" id="KW-0805">Transcription regulation</keyword>
<gene>
    <name evidence="7" type="ORF">ACTIVE_1335</name>
</gene>
<dbReference type="InterPro" id="IPR036390">
    <property type="entry name" value="WH_DNA-bd_sf"/>
</dbReference>
<evidence type="ECO:0000256" key="1">
    <source>
        <dbReference type="ARBA" id="ARBA00023015"/>
    </source>
</evidence>
<dbReference type="PANTHER" id="PTHR30136:SF24">
    <property type="entry name" value="HTH-TYPE TRANSCRIPTIONAL REPRESSOR ALLR"/>
    <property type="match status" value="1"/>
</dbReference>
<evidence type="ECO:0000259" key="5">
    <source>
        <dbReference type="PROSITE" id="PS51077"/>
    </source>
</evidence>
<accession>A0A7D3VQK4</accession>
<dbReference type="InterPro" id="IPR036388">
    <property type="entry name" value="WH-like_DNA-bd_sf"/>
</dbReference>
<dbReference type="InterPro" id="IPR029016">
    <property type="entry name" value="GAF-like_dom_sf"/>
</dbReference>
<dbReference type="SUPFAM" id="SSF46785">
    <property type="entry name" value="Winged helix' DNA-binding domain"/>
    <property type="match status" value="1"/>
</dbReference>
<protein>
    <recommendedName>
        <fullName evidence="9">IclR family transcriptional regulator</fullName>
    </recommendedName>
</protein>
<feature type="domain" description="IclR-ED" evidence="6">
    <location>
        <begin position="334"/>
        <end position="513"/>
    </location>
</feature>
<feature type="region of interest" description="Disordered" evidence="4">
    <location>
        <begin position="114"/>
        <end position="134"/>
    </location>
</feature>
<dbReference type="PROSITE" id="PS51077">
    <property type="entry name" value="HTH_ICLR"/>
    <property type="match status" value="1"/>
</dbReference>
<dbReference type="PANTHER" id="PTHR30136">
    <property type="entry name" value="HELIX-TURN-HELIX TRANSCRIPTIONAL REGULATOR, ICLR FAMILY"/>
    <property type="match status" value="1"/>
</dbReference>
<dbReference type="SUPFAM" id="SSF55781">
    <property type="entry name" value="GAF domain-like"/>
    <property type="match status" value="1"/>
</dbReference>
<feature type="domain" description="HTH iclR-type" evidence="5">
    <location>
        <begin position="273"/>
        <end position="333"/>
    </location>
</feature>
<dbReference type="Proteomes" id="UP000501240">
    <property type="component" value="Chromosome"/>
</dbReference>
<dbReference type="SMART" id="SM00346">
    <property type="entry name" value="HTH_ICLR"/>
    <property type="match status" value="1"/>
</dbReference>
<dbReference type="Gene3D" id="1.10.10.10">
    <property type="entry name" value="Winged helix-like DNA-binding domain superfamily/Winged helix DNA-binding domain"/>
    <property type="match status" value="1"/>
</dbReference>
<feature type="compositionally biased region" description="Polar residues" evidence="4">
    <location>
        <begin position="49"/>
        <end position="63"/>
    </location>
</feature>
<name>A0A7D3VQK4_ACTVE</name>
<evidence type="ECO:0000259" key="6">
    <source>
        <dbReference type="PROSITE" id="PS51078"/>
    </source>
</evidence>
<evidence type="ECO:0000256" key="3">
    <source>
        <dbReference type="ARBA" id="ARBA00023163"/>
    </source>
</evidence>